<feature type="transmembrane region" description="Helical" evidence="7">
    <location>
        <begin position="62"/>
        <end position="81"/>
    </location>
</feature>
<evidence type="ECO:0000256" key="7">
    <source>
        <dbReference type="SAM" id="Phobius"/>
    </source>
</evidence>
<keyword evidence="6" id="KW-0813">Transport</keyword>
<feature type="transmembrane region" description="Helical" evidence="7">
    <location>
        <begin position="132"/>
        <end position="153"/>
    </location>
</feature>
<dbReference type="EMBL" id="AACCXM010000003">
    <property type="protein sequence ID" value="EAK0468630.1"/>
    <property type="molecule type" value="Genomic_DNA"/>
</dbReference>
<accession>A0A5L8UDX5</accession>
<organism evidence="11">
    <name type="scientific">Campylobacter fetus</name>
    <dbReference type="NCBI Taxonomy" id="196"/>
    <lineage>
        <taxon>Bacteria</taxon>
        <taxon>Pseudomonadati</taxon>
        <taxon>Campylobacterota</taxon>
        <taxon>Epsilonproteobacteria</taxon>
        <taxon>Campylobacterales</taxon>
        <taxon>Campylobacteraceae</taxon>
        <taxon>Campylobacter</taxon>
    </lineage>
</organism>
<dbReference type="Pfam" id="PF00950">
    <property type="entry name" value="ABC-3"/>
    <property type="match status" value="1"/>
</dbReference>
<feature type="transmembrane region" description="Helical" evidence="7">
    <location>
        <begin position="215"/>
        <end position="238"/>
    </location>
</feature>
<keyword evidence="4 7" id="KW-1133">Transmembrane helix</keyword>
<comment type="subcellular location">
    <subcellularLocation>
        <location evidence="6">Cell membrane</location>
        <topology evidence="6">Multi-pass membrane protein</topology>
    </subcellularLocation>
    <subcellularLocation>
        <location evidence="1">Membrane</location>
        <topology evidence="1">Multi-pass membrane protein</topology>
    </subcellularLocation>
</comment>
<reference evidence="11 13" key="1">
    <citation type="submission" date="2018-05" db="EMBL/GenBank/DDBJ databases">
        <authorList>
            <consortium name="PulseNet: The National Subtyping Network for Foodborne Disease Surveillance"/>
            <person name="Tarr C.L."/>
            <person name="Trees E."/>
            <person name="Katz L.S."/>
            <person name="Carleton-Romer H.A."/>
            <person name="Stroika S."/>
            <person name="Kucerova Z."/>
            <person name="Roache K.F."/>
            <person name="Sabol A.L."/>
            <person name="Besser J."/>
            <person name="Gerner-Smidt P."/>
        </authorList>
    </citation>
    <scope>NUCLEOTIDE SEQUENCE</scope>
    <source>
        <strain evidence="10">2014D-0197</strain>
        <strain evidence="8 13">2016D-0221</strain>
        <strain evidence="11">D4313</strain>
        <strain evidence="9 12">PNUSAC001503</strain>
    </source>
</reference>
<dbReference type="InterPro" id="IPR001626">
    <property type="entry name" value="ABC_TroCD"/>
</dbReference>
<dbReference type="CDD" id="cd06550">
    <property type="entry name" value="TM_ABC_iron-siderophores_like"/>
    <property type="match status" value="1"/>
</dbReference>
<dbReference type="InterPro" id="IPR037294">
    <property type="entry name" value="ABC_BtuC-like"/>
</dbReference>
<name>A0A5L8UDX5_CAMFE</name>
<dbReference type="GO" id="GO:0055085">
    <property type="term" value="P:transmembrane transport"/>
    <property type="evidence" value="ECO:0007669"/>
    <property type="project" value="InterPro"/>
</dbReference>
<evidence type="ECO:0000313" key="13">
    <source>
        <dbReference type="Proteomes" id="UP000557842"/>
    </source>
</evidence>
<dbReference type="OMA" id="WLESNTQ"/>
<gene>
    <name evidence="10" type="ORF">AAH17_06815</name>
    <name evidence="11" type="ORF">AAH24_04500</name>
    <name evidence="8" type="ORF">BVH53_03565</name>
    <name evidence="9" type="ORF">CX802_02475</name>
</gene>
<dbReference type="PANTHER" id="PTHR30477">
    <property type="entry name" value="ABC-TRANSPORTER METAL-BINDING PROTEIN"/>
    <property type="match status" value="1"/>
</dbReference>
<dbReference type="GO" id="GO:0043190">
    <property type="term" value="C:ATP-binding cassette (ABC) transporter complex"/>
    <property type="evidence" value="ECO:0007669"/>
    <property type="project" value="InterPro"/>
</dbReference>
<dbReference type="Proteomes" id="UP000535509">
    <property type="component" value="Unassembled WGS sequence"/>
</dbReference>
<dbReference type="GO" id="GO:0010043">
    <property type="term" value="P:response to zinc ion"/>
    <property type="evidence" value="ECO:0007669"/>
    <property type="project" value="TreeGrafter"/>
</dbReference>
<evidence type="ECO:0000313" key="12">
    <source>
        <dbReference type="Proteomes" id="UP000535509"/>
    </source>
</evidence>
<feature type="transmembrane region" description="Helical" evidence="7">
    <location>
        <begin position="93"/>
        <end position="112"/>
    </location>
</feature>
<keyword evidence="3 6" id="KW-0812">Transmembrane</keyword>
<evidence type="ECO:0000256" key="6">
    <source>
        <dbReference type="RuleBase" id="RU003943"/>
    </source>
</evidence>
<protein>
    <submittedName>
        <fullName evidence="11">Metal ABC transporter permease</fullName>
    </submittedName>
</protein>
<feature type="transmembrane region" description="Helical" evidence="7">
    <location>
        <begin position="38"/>
        <end position="57"/>
    </location>
</feature>
<dbReference type="Proteomes" id="UP000557842">
    <property type="component" value="Unassembled WGS sequence"/>
</dbReference>
<dbReference type="GeneID" id="61065540"/>
<dbReference type="RefSeq" id="WP_011732323.1">
    <property type="nucleotide sequence ID" value="NZ_AABUZP020000066.1"/>
</dbReference>
<keyword evidence="12" id="KW-1185">Reference proteome</keyword>
<evidence type="ECO:0000256" key="2">
    <source>
        <dbReference type="ARBA" id="ARBA00008034"/>
    </source>
</evidence>
<comment type="caution">
    <text evidence="11">The sequence shown here is derived from an EMBL/GenBank/DDBJ whole genome shotgun (WGS) entry which is preliminary data.</text>
</comment>
<dbReference type="Gene3D" id="1.10.3470.10">
    <property type="entry name" value="ABC transporter involved in vitamin B12 uptake, BtuC"/>
    <property type="match status" value="1"/>
</dbReference>
<evidence type="ECO:0000313" key="8">
    <source>
        <dbReference type="EMBL" id="EAI5407775.1"/>
    </source>
</evidence>
<dbReference type="AlphaFoldDB" id="A0A5L8UDX5"/>
<evidence type="ECO:0000313" key="11">
    <source>
        <dbReference type="EMBL" id="EAK0468630.1"/>
    </source>
</evidence>
<dbReference type="EMBL" id="AABQDW010000004">
    <property type="protein sequence ID" value="EAI5407775.1"/>
    <property type="molecule type" value="Genomic_DNA"/>
</dbReference>
<evidence type="ECO:0000313" key="10">
    <source>
        <dbReference type="EMBL" id="EAK0453369.1"/>
    </source>
</evidence>
<dbReference type="PANTHER" id="PTHR30477:SF18">
    <property type="entry name" value="METAL TRANSPORT SYSTEM MEMBRANE PROTEIN CT_417-RELATED"/>
    <property type="match status" value="1"/>
</dbReference>
<evidence type="ECO:0000256" key="4">
    <source>
        <dbReference type="ARBA" id="ARBA00022989"/>
    </source>
</evidence>
<feature type="transmembrane region" description="Helical" evidence="7">
    <location>
        <begin position="12"/>
        <end position="32"/>
    </location>
</feature>
<dbReference type="EMBL" id="AABTCC010000005">
    <property type="protein sequence ID" value="EAI8858718.1"/>
    <property type="molecule type" value="Genomic_DNA"/>
</dbReference>
<dbReference type="SUPFAM" id="SSF81345">
    <property type="entry name" value="ABC transporter involved in vitamin B12 uptake, BtuC"/>
    <property type="match status" value="1"/>
</dbReference>
<evidence type="ECO:0000256" key="3">
    <source>
        <dbReference type="ARBA" id="ARBA00022692"/>
    </source>
</evidence>
<sequence>MIDAFSFSFMQNALFAGILVSVACGIMGSLIVVNKMTFIAGGVAHGAYGGIGIAFFLGLSPLLGATFFAIALGLLIAFISLKNRDRTDSIIGAIWAFGMAIGIIFIDITPGYNSDLMSYLFGSILAVSSSDLWFMAFIDLLFIAFSIGLYRQICAVSFDSEFAKLRGVDTTLLYYAMTALMSLCVVATIRVVGLILVIALLTIPPYIAEKFSPNLGIMMILAGVISALFTIFGLWLSYSYNLTSGASIILVATICFFGVEVFCTFKSKLKNKTQI</sequence>
<keyword evidence="5 7" id="KW-0472">Membrane</keyword>
<comment type="similarity">
    <text evidence="2 6">Belongs to the ABC-3 integral membrane protein family.</text>
</comment>
<evidence type="ECO:0000256" key="5">
    <source>
        <dbReference type="ARBA" id="ARBA00023136"/>
    </source>
</evidence>
<evidence type="ECO:0000313" key="9">
    <source>
        <dbReference type="EMBL" id="EAI8858718.1"/>
    </source>
</evidence>
<evidence type="ECO:0000256" key="1">
    <source>
        <dbReference type="ARBA" id="ARBA00004141"/>
    </source>
</evidence>
<proteinExistence type="inferred from homology"/>
<feature type="transmembrane region" description="Helical" evidence="7">
    <location>
        <begin position="244"/>
        <end position="265"/>
    </location>
</feature>
<dbReference type="EMBL" id="AACCXK010000011">
    <property type="protein sequence ID" value="EAK0453369.1"/>
    <property type="molecule type" value="Genomic_DNA"/>
</dbReference>
<feature type="transmembrane region" description="Helical" evidence="7">
    <location>
        <begin position="173"/>
        <end position="203"/>
    </location>
</feature>